<gene>
    <name evidence="1" type="ORF">LEP1GSC187_0050</name>
</gene>
<evidence type="ECO:0000313" key="1">
    <source>
        <dbReference type="EMBL" id="EMO44846.1"/>
    </source>
</evidence>
<name>M6UPY1_9LEPT</name>
<organism evidence="1 2">
    <name type="scientific">Leptospira santarosai str. ZUN179</name>
    <dbReference type="NCBI Taxonomy" id="1049985"/>
    <lineage>
        <taxon>Bacteria</taxon>
        <taxon>Pseudomonadati</taxon>
        <taxon>Spirochaetota</taxon>
        <taxon>Spirochaetia</taxon>
        <taxon>Leptospirales</taxon>
        <taxon>Leptospiraceae</taxon>
        <taxon>Leptospira</taxon>
    </lineage>
</organism>
<accession>M6UPY1</accession>
<evidence type="ECO:0000313" key="2">
    <source>
        <dbReference type="Proteomes" id="UP000012160"/>
    </source>
</evidence>
<dbReference type="AlphaFoldDB" id="M6UPY1"/>
<comment type="caution">
    <text evidence="1">The sequence shown here is derived from an EMBL/GenBank/DDBJ whole genome shotgun (WGS) entry which is preliminary data.</text>
</comment>
<protein>
    <submittedName>
        <fullName evidence="1">Uncharacterized protein</fullName>
    </submittedName>
</protein>
<proteinExistence type="predicted"/>
<sequence length="44" mass="5312">MFFSLERTIVQSRIGFSLFEIRIPLFLGVFLRDEGFRFKYGYSQ</sequence>
<dbReference type="Proteomes" id="UP000012160">
    <property type="component" value="Unassembled WGS sequence"/>
</dbReference>
<reference evidence="1 2" key="1">
    <citation type="submission" date="2013-01" db="EMBL/GenBank/DDBJ databases">
        <authorList>
            <person name="Harkins D.M."/>
            <person name="Durkin A.S."/>
            <person name="Brinkac L.M."/>
            <person name="Haft D.H."/>
            <person name="Selengut J.D."/>
            <person name="Sanka R."/>
            <person name="DePew J."/>
            <person name="Purushe J."/>
            <person name="Matthias M.A."/>
            <person name="Vinetz J.M."/>
            <person name="Sutton G.G."/>
            <person name="Nierman W.C."/>
            <person name="Fouts D.E."/>
        </authorList>
    </citation>
    <scope>NUCLEOTIDE SEQUENCE [LARGE SCALE GENOMIC DNA]</scope>
    <source>
        <strain evidence="1 2">ZUN179</strain>
    </source>
</reference>
<dbReference type="EMBL" id="AHOQ02000038">
    <property type="protein sequence ID" value="EMO44846.1"/>
    <property type="molecule type" value="Genomic_DNA"/>
</dbReference>